<dbReference type="InterPro" id="IPR016187">
    <property type="entry name" value="CTDL_fold"/>
</dbReference>
<dbReference type="Pfam" id="PF00059">
    <property type="entry name" value="Lectin_C"/>
    <property type="match status" value="1"/>
</dbReference>
<dbReference type="AlphaFoldDB" id="A0AAV5WR21"/>
<feature type="domain" description="C-type lectin" evidence="2">
    <location>
        <begin position="28"/>
        <end position="88"/>
    </location>
</feature>
<reference evidence="3" key="1">
    <citation type="submission" date="2023-10" db="EMBL/GenBank/DDBJ databases">
        <title>Genome assembly of Pristionchus species.</title>
        <authorList>
            <person name="Yoshida K."/>
            <person name="Sommer R.J."/>
        </authorList>
    </citation>
    <scope>NUCLEOTIDE SEQUENCE</scope>
    <source>
        <strain evidence="3">RS5133</strain>
    </source>
</reference>
<sequence>ALGCGDQYDVWMDGRCFRMNYASSSFHDDAVFWCDSDGARLPAIKSEQENTDIFSALLRFNNFGSYAFWLGLSCDGEKFVWADGTEAKRRHLHSLFHRSILLRRQRSSVA</sequence>
<dbReference type="CDD" id="cd00037">
    <property type="entry name" value="CLECT"/>
    <property type="match status" value="1"/>
</dbReference>
<dbReference type="Gene3D" id="3.10.100.10">
    <property type="entry name" value="Mannose-Binding Protein A, subunit A"/>
    <property type="match status" value="1"/>
</dbReference>
<protein>
    <recommendedName>
        <fullName evidence="2">C-type lectin domain-containing protein</fullName>
    </recommendedName>
</protein>
<dbReference type="InterPro" id="IPR016186">
    <property type="entry name" value="C-type_lectin-like/link_sf"/>
</dbReference>
<keyword evidence="1" id="KW-1015">Disulfide bond</keyword>
<name>A0AAV5WR21_9BILA</name>
<gene>
    <name evidence="3" type="ORF">PFISCL1PPCAC_23481</name>
</gene>
<comment type="caution">
    <text evidence="3">The sequence shown here is derived from an EMBL/GenBank/DDBJ whole genome shotgun (WGS) entry which is preliminary data.</text>
</comment>
<keyword evidence="4" id="KW-1185">Reference proteome</keyword>
<dbReference type="InterPro" id="IPR001304">
    <property type="entry name" value="C-type_lectin-like"/>
</dbReference>
<dbReference type="PANTHER" id="PTHR22991:SF40">
    <property type="entry name" value="PROTEIN CBG13490"/>
    <property type="match status" value="1"/>
</dbReference>
<proteinExistence type="predicted"/>
<evidence type="ECO:0000256" key="1">
    <source>
        <dbReference type="ARBA" id="ARBA00023157"/>
    </source>
</evidence>
<evidence type="ECO:0000259" key="2">
    <source>
        <dbReference type="Pfam" id="PF00059"/>
    </source>
</evidence>
<dbReference type="Proteomes" id="UP001432322">
    <property type="component" value="Unassembled WGS sequence"/>
</dbReference>
<evidence type="ECO:0000313" key="3">
    <source>
        <dbReference type="EMBL" id="GMT32184.1"/>
    </source>
</evidence>
<accession>A0AAV5WR21</accession>
<dbReference type="SUPFAM" id="SSF56436">
    <property type="entry name" value="C-type lectin-like"/>
    <property type="match status" value="1"/>
</dbReference>
<feature type="non-terminal residue" evidence="3">
    <location>
        <position position="1"/>
    </location>
</feature>
<organism evidence="3 4">
    <name type="scientific">Pristionchus fissidentatus</name>
    <dbReference type="NCBI Taxonomy" id="1538716"/>
    <lineage>
        <taxon>Eukaryota</taxon>
        <taxon>Metazoa</taxon>
        <taxon>Ecdysozoa</taxon>
        <taxon>Nematoda</taxon>
        <taxon>Chromadorea</taxon>
        <taxon>Rhabditida</taxon>
        <taxon>Rhabditina</taxon>
        <taxon>Diplogasteromorpha</taxon>
        <taxon>Diplogasteroidea</taxon>
        <taxon>Neodiplogasteridae</taxon>
        <taxon>Pristionchus</taxon>
    </lineage>
</organism>
<dbReference type="PANTHER" id="PTHR22991">
    <property type="entry name" value="PROTEIN CBG13490"/>
    <property type="match status" value="1"/>
</dbReference>
<evidence type="ECO:0000313" key="4">
    <source>
        <dbReference type="Proteomes" id="UP001432322"/>
    </source>
</evidence>
<dbReference type="InterPro" id="IPR050976">
    <property type="entry name" value="Snaclec"/>
</dbReference>
<dbReference type="EMBL" id="BTSY01000006">
    <property type="protein sequence ID" value="GMT32184.1"/>
    <property type="molecule type" value="Genomic_DNA"/>
</dbReference>